<protein>
    <recommendedName>
        <fullName evidence="3">DUF2164 family protein</fullName>
    </recommendedName>
</protein>
<accession>A0ABZ0YVF1</accession>
<evidence type="ECO:0008006" key="3">
    <source>
        <dbReference type="Google" id="ProtNLM"/>
    </source>
</evidence>
<name>A0ABZ0YVF1_9GAMM</name>
<dbReference type="Proteomes" id="UP001327459">
    <property type="component" value="Chromosome"/>
</dbReference>
<dbReference type="EMBL" id="CP140153">
    <property type="protein sequence ID" value="WQH16152.1"/>
    <property type="molecule type" value="Genomic_DNA"/>
</dbReference>
<evidence type="ECO:0000313" key="2">
    <source>
        <dbReference type="Proteomes" id="UP001327459"/>
    </source>
</evidence>
<organism evidence="1 2">
    <name type="scientific">Guyparkeria halophila</name>
    <dbReference type="NCBI Taxonomy" id="47960"/>
    <lineage>
        <taxon>Bacteria</taxon>
        <taxon>Pseudomonadati</taxon>
        <taxon>Pseudomonadota</taxon>
        <taxon>Gammaproteobacteria</taxon>
        <taxon>Chromatiales</taxon>
        <taxon>Thioalkalibacteraceae</taxon>
        <taxon>Guyparkeria</taxon>
    </lineage>
</organism>
<keyword evidence="2" id="KW-1185">Reference proteome</keyword>
<gene>
    <name evidence="1" type="ORF">SR882_10360</name>
</gene>
<dbReference type="RefSeq" id="WP_322521167.1">
    <property type="nucleotide sequence ID" value="NZ_CP140153.1"/>
</dbReference>
<proteinExistence type="predicted"/>
<sequence>MKVQREPVAVKRLGLSKPQEEVVDALAHVYVAEDIDRNVAGLNGFFDHYQRKTMTPTQRHIWERFQERVHEVRRDMLRLMKEEDDASS</sequence>
<evidence type="ECO:0000313" key="1">
    <source>
        <dbReference type="EMBL" id="WQH16152.1"/>
    </source>
</evidence>
<reference evidence="1 2" key="1">
    <citation type="submission" date="2023-11" db="EMBL/GenBank/DDBJ databases">
        <title>MicrobeMod: A computational toolkit for identifying prokaryotic methylation and restriction-modification with nanopore sequencing.</title>
        <authorList>
            <person name="Crits-Christoph A."/>
            <person name="Kang S.C."/>
            <person name="Lee H."/>
            <person name="Ostrov N."/>
        </authorList>
    </citation>
    <scope>NUCLEOTIDE SEQUENCE [LARGE SCALE GENOMIC DNA]</scope>
    <source>
        <strain evidence="1 2">ATCC 49870</strain>
    </source>
</reference>